<gene>
    <name evidence="5" type="ORF">SAMN02745180_02868</name>
</gene>
<dbReference type="Pfam" id="PF00456">
    <property type="entry name" value="Transketolase_N"/>
    <property type="match status" value="1"/>
</dbReference>
<name>A0A1M5Z973_9FIRM</name>
<comment type="cofactor">
    <cofactor evidence="1">
        <name>thiamine diphosphate</name>
        <dbReference type="ChEBI" id="CHEBI:58937"/>
    </cofactor>
</comment>
<dbReference type="STRING" id="1123281.SAMN02745180_02868"/>
<dbReference type="InterPro" id="IPR029061">
    <property type="entry name" value="THDP-binding"/>
</dbReference>
<dbReference type="OrthoDB" id="8732661at2"/>
<evidence type="ECO:0000259" key="4">
    <source>
        <dbReference type="Pfam" id="PF00456"/>
    </source>
</evidence>
<reference evidence="5 6" key="1">
    <citation type="submission" date="2016-11" db="EMBL/GenBank/DDBJ databases">
        <authorList>
            <person name="Jaros S."/>
            <person name="Januszkiewicz K."/>
            <person name="Wedrychowicz H."/>
        </authorList>
    </citation>
    <scope>NUCLEOTIDE SEQUENCE [LARGE SCALE GENOMIC DNA]</scope>
    <source>
        <strain evidence="5 6">DSM 13106</strain>
    </source>
</reference>
<evidence type="ECO:0000313" key="6">
    <source>
        <dbReference type="Proteomes" id="UP000184389"/>
    </source>
</evidence>
<protein>
    <submittedName>
        <fullName evidence="5">Transketolase subunit A</fullName>
    </submittedName>
</protein>
<dbReference type="Gene3D" id="3.40.50.970">
    <property type="match status" value="1"/>
</dbReference>
<feature type="domain" description="Transketolase N-terminal" evidence="4">
    <location>
        <begin position="9"/>
        <end position="252"/>
    </location>
</feature>
<dbReference type="Proteomes" id="UP000184389">
    <property type="component" value="Unassembled WGS sequence"/>
</dbReference>
<dbReference type="AlphaFoldDB" id="A0A1M5Z973"/>
<comment type="similarity">
    <text evidence="2">Belongs to the transketolase family.</text>
</comment>
<proteinExistence type="inferred from homology"/>
<sequence length="276" mass="30598">MVNNIQYLKKCASIIRKDTFESIVNANSGHLGGSLSLVEILTVMYYSVLNLNDFKDERDRVVLSKGHGVPALYCVLANKGIIDKQLLWTLRNIDSPLQGHPDCRKVKGIDMSSGSLGQGLSVGIGFALGQKLKGQKYKTYVILGDGELNEGQIWEAAMFAATNKINNLVAIIDCNKLQLDGTTEEILDIGDLEGKWKSFGWSAIDCDGHNVEELLKAFDSTKHQDRPTVIIAHTIKGKGISFMENNVEYHGMIPNDQLKSIARSELEKEMEEWGKI</sequence>
<keyword evidence="6" id="KW-1185">Reference proteome</keyword>
<evidence type="ECO:0000256" key="3">
    <source>
        <dbReference type="ARBA" id="ARBA00023052"/>
    </source>
</evidence>
<dbReference type="EMBL" id="FQXR01000025">
    <property type="protein sequence ID" value="SHI20668.1"/>
    <property type="molecule type" value="Genomic_DNA"/>
</dbReference>
<evidence type="ECO:0000256" key="2">
    <source>
        <dbReference type="ARBA" id="ARBA00007131"/>
    </source>
</evidence>
<keyword evidence="3" id="KW-0786">Thiamine pyrophosphate</keyword>
<dbReference type="PANTHER" id="PTHR47514:SF1">
    <property type="entry name" value="TRANSKETOLASE N-TERMINAL SECTION-RELATED"/>
    <property type="match status" value="1"/>
</dbReference>
<evidence type="ECO:0000256" key="1">
    <source>
        <dbReference type="ARBA" id="ARBA00001964"/>
    </source>
</evidence>
<dbReference type="InterPro" id="IPR005474">
    <property type="entry name" value="Transketolase_N"/>
</dbReference>
<dbReference type="SUPFAM" id="SSF52518">
    <property type="entry name" value="Thiamin diphosphate-binding fold (THDP-binding)"/>
    <property type="match status" value="1"/>
</dbReference>
<accession>A0A1M5Z973</accession>
<dbReference type="CDD" id="cd02012">
    <property type="entry name" value="TPP_TK"/>
    <property type="match status" value="1"/>
</dbReference>
<organism evidence="5 6">
    <name type="scientific">Sporanaerobacter acetigenes DSM 13106</name>
    <dbReference type="NCBI Taxonomy" id="1123281"/>
    <lineage>
        <taxon>Bacteria</taxon>
        <taxon>Bacillati</taxon>
        <taxon>Bacillota</taxon>
        <taxon>Tissierellia</taxon>
        <taxon>Tissierellales</taxon>
        <taxon>Sporanaerobacteraceae</taxon>
        <taxon>Sporanaerobacter</taxon>
    </lineage>
</organism>
<dbReference type="PANTHER" id="PTHR47514">
    <property type="entry name" value="TRANSKETOLASE N-TERMINAL SECTION-RELATED"/>
    <property type="match status" value="1"/>
</dbReference>
<evidence type="ECO:0000313" key="5">
    <source>
        <dbReference type="EMBL" id="SHI20668.1"/>
    </source>
</evidence>